<evidence type="ECO:0000256" key="1">
    <source>
        <dbReference type="ARBA" id="ARBA00022723"/>
    </source>
</evidence>
<evidence type="ECO:0000256" key="2">
    <source>
        <dbReference type="ARBA" id="ARBA00022737"/>
    </source>
</evidence>
<dbReference type="InterPro" id="IPR036236">
    <property type="entry name" value="Znf_C2H2_sf"/>
</dbReference>
<evidence type="ECO:0000256" key="6">
    <source>
        <dbReference type="SAM" id="MobiDB-lite"/>
    </source>
</evidence>
<dbReference type="PANTHER" id="PTHR14003">
    <property type="entry name" value="TRANSCRIPTIONAL REPRESSOR PROTEIN YY"/>
    <property type="match status" value="1"/>
</dbReference>
<keyword evidence="4" id="KW-0862">Zinc</keyword>
<protein>
    <recommendedName>
        <fullName evidence="7">C2H2-type domain-containing protein</fullName>
    </recommendedName>
</protein>
<evidence type="ECO:0000256" key="3">
    <source>
        <dbReference type="ARBA" id="ARBA00022771"/>
    </source>
</evidence>
<evidence type="ECO:0000259" key="7">
    <source>
        <dbReference type="PROSITE" id="PS50157"/>
    </source>
</evidence>
<dbReference type="Gene3D" id="3.30.160.60">
    <property type="entry name" value="Classic Zinc Finger"/>
    <property type="match status" value="4"/>
</dbReference>
<keyword evidence="2" id="KW-0677">Repeat</keyword>
<proteinExistence type="predicted"/>
<evidence type="ECO:0000313" key="8">
    <source>
        <dbReference type="EMBL" id="KAG2181770.1"/>
    </source>
</evidence>
<dbReference type="Proteomes" id="UP000612746">
    <property type="component" value="Unassembled WGS sequence"/>
</dbReference>
<sequence>MDSSSASGNLSPVPLHGKLPSISYSATNNKNFKMLHNSSPKNVKLESSMHIGGQMMPSGSAFVPRMHHQHLQQDDINAVVSPPLTPSTSPAAFLNGNLHFKRKYSVDVGPFGFNSTNSASIIPAVNACVQEDFYRRHSTCSDMSMDDYSHGADHFGFLATPDMSQNHGMHGSLPSPPRVDHRTNFSQFETHPTDQFYQDHAQQMHQLQDQIHHHAEHVQGSQNSQSKRKPTGNRHVCKYPYCGWSFKRYEHLKRHMLVHTGERPHVCNYPGCGKSFSRSDNFAAHYRTHTRRAMMQRRMSAIPSEYVPSDLSNNAMSFVNNDKFQKRRDMMLTLYYCDSFQQEYATNEQYSMQEHKSDKQQNIHSPSSPQSPSTPSALSQLIDYQQHHDQSQHLYETQPPSFTNLDRQFISMEDPMPTDSFMTTERHHGSIHNQSRRSSTSGKVCGKVHVCQVSHCQRKFKRLEHLKRHMRTHTMERPFTCSIDGCNKSFSRSDNLSQHIKTHQRREMRANTLPEDHTKPRFNNSTSPEHQVRESHDTSNVNMLNMSWHAGNASSVGC</sequence>
<dbReference type="GO" id="GO:0000978">
    <property type="term" value="F:RNA polymerase II cis-regulatory region sequence-specific DNA binding"/>
    <property type="evidence" value="ECO:0007669"/>
    <property type="project" value="TreeGrafter"/>
</dbReference>
<dbReference type="FunFam" id="3.30.160.60:FF:000125">
    <property type="entry name" value="Putative zinc finger protein 143"/>
    <property type="match status" value="2"/>
</dbReference>
<evidence type="ECO:0000256" key="4">
    <source>
        <dbReference type="ARBA" id="ARBA00022833"/>
    </source>
</evidence>
<dbReference type="PROSITE" id="PS50157">
    <property type="entry name" value="ZINC_FINGER_C2H2_2"/>
    <property type="match status" value="4"/>
</dbReference>
<feature type="compositionally biased region" description="Basic and acidic residues" evidence="6">
    <location>
        <begin position="509"/>
        <end position="519"/>
    </location>
</feature>
<name>A0A8H7PXX9_9FUNG</name>
<evidence type="ECO:0000256" key="5">
    <source>
        <dbReference type="PROSITE-ProRule" id="PRU00042"/>
    </source>
</evidence>
<dbReference type="GO" id="GO:0008270">
    <property type="term" value="F:zinc ion binding"/>
    <property type="evidence" value="ECO:0007669"/>
    <property type="project" value="UniProtKB-KW"/>
</dbReference>
<feature type="compositionally biased region" description="Low complexity" evidence="6">
    <location>
        <begin position="362"/>
        <end position="377"/>
    </location>
</feature>
<dbReference type="OrthoDB" id="6365676at2759"/>
<dbReference type="PROSITE" id="PS00028">
    <property type="entry name" value="ZINC_FINGER_C2H2_1"/>
    <property type="match status" value="4"/>
</dbReference>
<dbReference type="SMART" id="SM00355">
    <property type="entry name" value="ZnF_C2H2"/>
    <property type="match status" value="4"/>
</dbReference>
<comment type="caution">
    <text evidence="8">The sequence shown here is derived from an EMBL/GenBank/DDBJ whole genome shotgun (WGS) entry which is preliminary data.</text>
</comment>
<gene>
    <name evidence="8" type="ORF">INT44_008585</name>
</gene>
<dbReference type="SUPFAM" id="SSF57667">
    <property type="entry name" value="beta-beta-alpha zinc fingers"/>
    <property type="match status" value="2"/>
</dbReference>
<keyword evidence="1" id="KW-0479">Metal-binding</keyword>
<dbReference type="GO" id="GO:0000785">
    <property type="term" value="C:chromatin"/>
    <property type="evidence" value="ECO:0007669"/>
    <property type="project" value="TreeGrafter"/>
</dbReference>
<feature type="region of interest" description="Disordered" evidence="6">
    <location>
        <begin position="509"/>
        <end position="535"/>
    </location>
</feature>
<dbReference type="InterPro" id="IPR013087">
    <property type="entry name" value="Znf_C2H2_type"/>
</dbReference>
<dbReference type="GO" id="GO:0005667">
    <property type="term" value="C:transcription regulator complex"/>
    <property type="evidence" value="ECO:0007669"/>
    <property type="project" value="TreeGrafter"/>
</dbReference>
<feature type="domain" description="C2H2-type" evidence="7">
    <location>
        <begin position="265"/>
        <end position="294"/>
    </location>
</feature>
<dbReference type="EMBL" id="JAEPRA010000008">
    <property type="protein sequence ID" value="KAG2181770.1"/>
    <property type="molecule type" value="Genomic_DNA"/>
</dbReference>
<reference evidence="8" key="1">
    <citation type="submission" date="2020-12" db="EMBL/GenBank/DDBJ databases">
        <title>Metabolic potential, ecology and presence of endohyphal bacteria is reflected in genomic diversity of Mucoromycotina.</title>
        <authorList>
            <person name="Muszewska A."/>
            <person name="Okrasinska A."/>
            <person name="Steczkiewicz K."/>
            <person name="Drgas O."/>
            <person name="Orlowska M."/>
            <person name="Perlinska-Lenart U."/>
            <person name="Aleksandrzak-Piekarczyk T."/>
            <person name="Szatraj K."/>
            <person name="Zielenkiewicz U."/>
            <person name="Pilsyk S."/>
            <person name="Malc E."/>
            <person name="Mieczkowski P."/>
            <person name="Kruszewska J.S."/>
            <person name="Biernat P."/>
            <person name="Pawlowska J."/>
        </authorList>
    </citation>
    <scope>NUCLEOTIDE SEQUENCE</scope>
    <source>
        <strain evidence="8">WA0000051536</strain>
    </source>
</reference>
<feature type="region of interest" description="Disordered" evidence="6">
    <location>
        <begin position="350"/>
        <end position="377"/>
    </location>
</feature>
<feature type="domain" description="C2H2-type" evidence="7">
    <location>
        <begin position="479"/>
        <end position="508"/>
    </location>
</feature>
<accession>A0A8H7PXX9</accession>
<organism evidence="8 9">
    <name type="scientific">Umbelopsis vinacea</name>
    <dbReference type="NCBI Taxonomy" id="44442"/>
    <lineage>
        <taxon>Eukaryota</taxon>
        <taxon>Fungi</taxon>
        <taxon>Fungi incertae sedis</taxon>
        <taxon>Mucoromycota</taxon>
        <taxon>Mucoromycotina</taxon>
        <taxon>Umbelopsidomycetes</taxon>
        <taxon>Umbelopsidales</taxon>
        <taxon>Umbelopsidaceae</taxon>
        <taxon>Umbelopsis</taxon>
    </lineage>
</organism>
<evidence type="ECO:0000313" key="9">
    <source>
        <dbReference type="Proteomes" id="UP000612746"/>
    </source>
</evidence>
<keyword evidence="3 5" id="KW-0863">Zinc-finger</keyword>
<dbReference type="GO" id="GO:0000981">
    <property type="term" value="F:DNA-binding transcription factor activity, RNA polymerase II-specific"/>
    <property type="evidence" value="ECO:0007669"/>
    <property type="project" value="TreeGrafter"/>
</dbReference>
<feature type="domain" description="C2H2-type" evidence="7">
    <location>
        <begin position="235"/>
        <end position="264"/>
    </location>
</feature>
<feature type="domain" description="C2H2-type" evidence="7">
    <location>
        <begin position="449"/>
        <end position="478"/>
    </location>
</feature>
<dbReference type="GO" id="GO:0031519">
    <property type="term" value="C:PcG protein complex"/>
    <property type="evidence" value="ECO:0007669"/>
    <property type="project" value="TreeGrafter"/>
</dbReference>
<dbReference type="PANTHER" id="PTHR14003:SF19">
    <property type="entry name" value="YY2 TRANSCRIPTION FACTOR"/>
    <property type="match status" value="1"/>
</dbReference>
<dbReference type="Pfam" id="PF00096">
    <property type="entry name" value="zf-C2H2"/>
    <property type="match status" value="4"/>
</dbReference>
<keyword evidence="9" id="KW-1185">Reference proteome</keyword>
<dbReference type="AlphaFoldDB" id="A0A8H7PXX9"/>